<reference evidence="4" key="1">
    <citation type="journal article" date="2019" name="Int. J. Syst. Evol. Microbiol.">
        <title>The Global Catalogue of Microorganisms (GCM) 10K type strain sequencing project: providing services to taxonomists for standard genome sequencing and annotation.</title>
        <authorList>
            <consortium name="The Broad Institute Genomics Platform"/>
            <consortium name="The Broad Institute Genome Sequencing Center for Infectious Disease"/>
            <person name="Wu L."/>
            <person name="Ma J."/>
        </authorList>
    </citation>
    <scope>NUCLEOTIDE SEQUENCE [LARGE SCALE GENOMIC DNA]</scope>
    <source>
        <strain evidence="4">JCM 3366</strain>
    </source>
</reference>
<gene>
    <name evidence="3" type="ORF">ACFPOD_03635</name>
</gene>
<evidence type="ECO:0000256" key="1">
    <source>
        <dbReference type="ARBA" id="ARBA00006987"/>
    </source>
</evidence>
<dbReference type="Pfam" id="PF03401">
    <property type="entry name" value="TctC"/>
    <property type="match status" value="1"/>
</dbReference>
<proteinExistence type="inferred from homology"/>
<protein>
    <submittedName>
        <fullName evidence="3">Bug family tripartite tricarboxylate transporter substrate binding protein</fullName>
    </submittedName>
</protein>
<evidence type="ECO:0000313" key="4">
    <source>
        <dbReference type="Proteomes" id="UP001596107"/>
    </source>
</evidence>
<keyword evidence="4" id="KW-1185">Reference proteome</keyword>
<organism evidence="3 4">
    <name type="scientific">Nitratireductor kimnyeongensis</name>
    <dbReference type="NCBI Taxonomy" id="430679"/>
    <lineage>
        <taxon>Bacteria</taxon>
        <taxon>Pseudomonadati</taxon>
        <taxon>Pseudomonadota</taxon>
        <taxon>Alphaproteobacteria</taxon>
        <taxon>Hyphomicrobiales</taxon>
        <taxon>Phyllobacteriaceae</taxon>
        <taxon>Nitratireductor</taxon>
    </lineage>
</organism>
<dbReference type="RefSeq" id="WP_223019994.1">
    <property type="nucleotide sequence ID" value="NZ_CP078143.1"/>
</dbReference>
<dbReference type="Proteomes" id="UP001596107">
    <property type="component" value="Unassembled WGS sequence"/>
</dbReference>
<feature type="chain" id="PRO_5047500889" evidence="2">
    <location>
        <begin position="30"/>
        <end position="345"/>
    </location>
</feature>
<dbReference type="PANTHER" id="PTHR42928:SF5">
    <property type="entry name" value="BLR1237 PROTEIN"/>
    <property type="match status" value="1"/>
</dbReference>
<accession>A0ABW0T457</accession>
<dbReference type="EMBL" id="JBHSNB010000001">
    <property type="protein sequence ID" value="MFC5584191.1"/>
    <property type="molecule type" value="Genomic_DNA"/>
</dbReference>
<name>A0ABW0T457_9HYPH</name>
<feature type="signal peptide" evidence="2">
    <location>
        <begin position="1"/>
        <end position="29"/>
    </location>
</feature>
<keyword evidence="2" id="KW-0732">Signal</keyword>
<dbReference type="Gene3D" id="3.40.190.10">
    <property type="entry name" value="Periplasmic binding protein-like II"/>
    <property type="match status" value="1"/>
</dbReference>
<dbReference type="PANTHER" id="PTHR42928">
    <property type="entry name" value="TRICARBOXYLATE-BINDING PROTEIN"/>
    <property type="match status" value="1"/>
</dbReference>
<dbReference type="Gene3D" id="3.40.190.150">
    <property type="entry name" value="Bordetella uptake gene, domain 1"/>
    <property type="match status" value="1"/>
</dbReference>
<dbReference type="InterPro" id="IPR005064">
    <property type="entry name" value="BUG"/>
</dbReference>
<comment type="caution">
    <text evidence="3">The sequence shown here is derived from an EMBL/GenBank/DDBJ whole genome shotgun (WGS) entry which is preliminary data.</text>
</comment>
<comment type="similarity">
    <text evidence="1">Belongs to the UPF0065 (bug) family.</text>
</comment>
<sequence length="345" mass="36551">MAFALRLPGLSGLMGAMLIGAVGTAPSHAEETVEAFYQGKTIDMIIGYSSGGGYDRYARLVARHLGQYIPGNPEIVPRNMPGASSRLAAGYIYNVAPQDGTVLGTADQSLSVAQAMGESLELDASAFGYIGSPTMENNVLLTWHTSKVSSVDEAKQIAIPIGATGGSTSSQYPSIMNALLGTKFEIVSGYPGGNDINYAMETGEVDGRGSVNWASLKPLGWYEEGLINVLVQIGLQREADLPDVPLLYELASTDEDEQLLRLLSAPTAMGRPIFTTPNVPEERLQALRKAFDEMVADPAFVQAAADEGLSVIPLSGEHLQKTVNEILATKPEVAARLSAFIGVSD</sequence>
<evidence type="ECO:0000256" key="2">
    <source>
        <dbReference type="SAM" id="SignalP"/>
    </source>
</evidence>
<dbReference type="InterPro" id="IPR042100">
    <property type="entry name" value="Bug_dom1"/>
</dbReference>
<evidence type="ECO:0000313" key="3">
    <source>
        <dbReference type="EMBL" id="MFC5584191.1"/>
    </source>
</evidence>